<evidence type="ECO:0000256" key="1">
    <source>
        <dbReference type="ARBA" id="ARBA00004429"/>
    </source>
</evidence>
<feature type="transmembrane region" description="Helical" evidence="8">
    <location>
        <begin position="588"/>
        <end position="609"/>
    </location>
</feature>
<proteinExistence type="predicted"/>
<keyword evidence="4" id="KW-0997">Cell inner membrane</keyword>
<keyword evidence="6 8" id="KW-1133">Transmembrane helix</keyword>
<sequence length="1048" mass="113328">MNESISAPFIRYPIATSLLMAGILFVGLVAFPLLPVAPLPQVDFPTIQVSATLPGASPETMASSVAQPLERQMAQIPGIAQMTSTSSIGSTAITIQFDLNRNIDGAANDIQGAINAAGGQLPKNLPSPPTYRKVNPADSPIMLLSATSDTLPLTTVSDDTDAQMAQQISQIAGVAQVFVGGQQKPAIRIQIDPAKLVAKRLSLEDIRSQITLTTVNNPKGSIDGGTRSYTIYANDQLTASKDWNDVVIAYRNGGPLRIRDIGRAVSGPEDNKRAAWANGERGVFLVIFKQPGANVIDTVDRIKAELPKLIAAIPPAIKIKIISDRTTTIRAAVDDVQFTLLITIVLVVMVIFLFLRSFWATIIPSVTVPLALLGACALMWPFGYSLDNLSLMALTISVGFVVDDAIVMLENISRYIEQGETPMAAALKGASEIGFTIMSISISLVAVLIPLLLMGGIIGRLFREFAVTLAMAIFVSLVVSLTLTPMMASRFLRNQHNVRHGKLYQVSERGFNAMLDAYRRGLDLVLRWRRTTLLVFFLTLGLSVYLFVIIPKGFFPQQDNGMILGTSEAAQDISFDEMKKKQEELGQIVMADPGVASIAMFIGGGGSALNNGRMYVTLKPREERDASAQQIIARLRPRLDKVEGARQFLQASQDVRLGGRATRTQFEYTLQDANLDELNSWAPKVLEKLTTLPQLRDVATDQQTRGTTLTLTIDRDAASRYGIAPQLIDDTLYDAFGQRQVAQYFTQLNSYHVILEILPELQGKVDTLDNIYVKSPLTGEQVPLSVFAKWTTVPVRPLSISHQGQFPAITISFNLAQNVALGQATDAIQSAMRELGTPATLNGSFQGTAQAFQQSLGTVPLLILAALVVVYLILGILYESYIHPITILSTLPSAGVGALATLMLFGYDFSLIALIGIILLIGIVKKNGIMMVDFAIAAEREEHLSPEESIRKAALLRFRPIMMTTMAAMLGGVPLMLGTGTGAEIRQPLGYAMVGGLLVSQALTLFTTPVVYLYLDQFSNWLSGLGRAGNAGGDRDLSGNASVKEAAE</sequence>
<feature type="transmembrane region" description="Helical" evidence="8">
    <location>
        <begin position="362"/>
        <end position="383"/>
    </location>
</feature>
<evidence type="ECO:0000256" key="3">
    <source>
        <dbReference type="ARBA" id="ARBA00022475"/>
    </source>
</evidence>
<dbReference type="PRINTS" id="PR00702">
    <property type="entry name" value="ACRIFLAVINRP"/>
</dbReference>
<feature type="transmembrane region" description="Helical" evidence="8">
    <location>
        <begin position="433"/>
        <end position="459"/>
    </location>
</feature>
<feature type="transmembrane region" description="Helical" evidence="8">
    <location>
        <begin position="12"/>
        <end position="34"/>
    </location>
</feature>
<dbReference type="Gene3D" id="3.30.2090.10">
    <property type="entry name" value="Multidrug efflux transporter AcrB TolC docking domain, DN and DC subdomains"/>
    <property type="match status" value="2"/>
</dbReference>
<evidence type="ECO:0000256" key="8">
    <source>
        <dbReference type="SAM" id="Phobius"/>
    </source>
</evidence>
<evidence type="ECO:0000256" key="5">
    <source>
        <dbReference type="ARBA" id="ARBA00022692"/>
    </source>
</evidence>
<dbReference type="Gene3D" id="1.20.1640.10">
    <property type="entry name" value="Multidrug efflux transporter AcrB transmembrane domain"/>
    <property type="match status" value="2"/>
</dbReference>
<reference evidence="9 10" key="1">
    <citation type="submission" date="2006-03" db="EMBL/GenBank/DDBJ databases">
        <title>Complete sequence of chromosome of Nitrobacter hamburgensis X14.</title>
        <authorList>
            <consortium name="US DOE Joint Genome Institute"/>
            <person name="Copeland A."/>
            <person name="Lucas S."/>
            <person name="Lapidus A."/>
            <person name="Barry K."/>
            <person name="Detter J.C."/>
            <person name="Glavina del Rio T."/>
            <person name="Hammon N."/>
            <person name="Israni S."/>
            <person name="Dalin E."/>
            <person name="Tice H."/>
            <person name="Pitluck S."/>
            <person name="Chain P."/>
            <person name="Malfatti S."/>
            <person name="Shin M."/>
            <person name="Vergez L."/>
            <person name="Schmutz J."/>
            <person name="Larimer F."/>
            <person name="Land M."/>
            <person name="Hauser L."/>
            <person name="Kyrpides N."/>
            <person name="Ivanova N."/>
            <person name="Ward B."/>
            <person name="Arp D."/>
            <person name="Klotz M."/>
            <person name="Stein L."/>
            <person name="O'Mullan G."/>
            <person name="Starkenburg S."/>
            <person name="Sayavedra L."/>
            <person name="Poret-Peterson A.T."/>
            <person name="Gentry M.E."/>
            <person name="Bruce D."/>
            <person name="Richardson P."/>
        </authorList>
    </citation>
    <scope>NUCLEOTIDE SEQUENCE [LARGE SCALE GENOMIC DNA]</scope>
    <source>
        <strain evidence="10">DSM 10229 / NCIMB 13809 / X14</strain>
    </source>
</reference>
<dbReference type="STRING" id="323097.Nham_1509"/>
<keyword evidence="5 8" id="KW-0812">Transmembrane</keyword>
<dbReference type="FunFam" id="1.20.1640.10:FF:000001">
    <property type="entry name" value="Efflux pump membrane transporter"/>
    <property type="match status" value="1"/>
</dbReference>
<dbReference type="Gene3D" id="3.30.70.1430">
    <property type="entry name" value="Multidrug efflux transporter AcrB pore domain"/>
    <property type="match status" value="2"/>
</dbReference>
<dbReference type="KEGG" id="nha:Nham_1509"/>
<dbReference type="GO" id="GO:0005886">
    <property type="term" value="C:plasma membrane"/>
    <property type="evidence" value="ECO:0007669"/>
    <property type="project" value="UniProtKB-SubCell"/>
</dbReference>
<feature type="transmembrane region" description="Helical" evidence="8">
    <location>
        <begin position="958"/>
        <end position="977"/>
    </location>
</feature>
<gene>
    <name evidence="9" type="ordered locus">Nham_1509</name>
</gene>
<feature type="transmembrane region" description="Helical" evidence="8">
    <location>
        <begin position="336"/>
        <end position="355"/>
    </location>
</feature>
<feature type="transmembrane region" description="Helical" evidence="8">
    <location>
        <begin position="859"/>
        <end position="878"/>
    </location>
</feature>
<evidence type="ECO:0000256" key="4">
    <source>
        <dbReference type="ARBA" id="ARBA00022519"/>
    </source>
</evidence>
<name>Q1QN66_NITHX</name>
<protein>
    <submittedName>
        <fullName evidence="9">Acriflavin resistance protein</fullName>
    </submittedName>
</protein>
<feature type="transmembrane region" description="Helical" evidence="8">
    <location>
        <begin position="389"/>
        <end position="412"/>
    </location>
</feature>
<keyword evidence="2" id="KW-0813">Transport</keyword>
<feature type="transmembrane region" description="Helical" evidence="8">
    <location>
        <begin position="898"/>
        <end position="924"/>
    </location>
</feature>
<dbReference type="SUPFAM" id="SSF82693">
    <property type="entry name" value="Multidrug efflux transporter AcrB pore domain, PN1, PN2, PC1 and PC2 subdomains"/>
    <property type="match status" value="4"/>
</dbReference>
<dbReference type="GO" id="GO:0042910">
    <property type="term" value="F:xenobiotic transmembrane transporter activity"/>
    <property type="evidence" value="ECO:0007669"/>
    <property type="project" value="TreeGrafter"/>
</dbReference>
<keyword evidence="3" id="KW-1003">Cell membrane</keyword>
<dbReference type="FunFam" id="3.30.70.1430:FF:000001">
    <property type="entry name" value="Efflux pump membrane transporter"/>
    <property type="match status" value="1"/>
</dbReference>
<dbReference type="InterPro" id="IPR001036">
    <property type="entry name" value="Acrflvin-R"/>
</dbReference>
<dbReference type="EMBL" id="CP000319">
    <property type="protein sequence ID" value="ABE62331.1"/>
    <property type="molecule type" value="Genomic_DNA"/>
</dbReference>
<dbReference type="eggNOG" id="COG0841">
    <property type="taxonomic scope" value="Bacteria"/>
</dbReference>
<dbReference type="RefSeq" id="WP_011510020.1">
    <property type="nucleotide sequence ID" value="NC_007964.1"/>
</dbReference>
<keyword evidence="10" id="KW-1185">Reference proteome</keyword>
<keyword evidence="7 8" id="KW-0472">Membrane</keyword>
<dbReference type="OrthoDB" id="9807350at2"/>
<evidence type="ECO:0000256" key="6">
    <source>
        <dbReference type="ARBA" id="ARBA00022989"/>
    </source>
</evidence>
<accession>Q1QN66</accession>
<dbReference type="Pfam" id="PF00873">
    <property type="entry name" value="ACR_tran"/>
    <property type="match status" value="1"/>
</dbReference>
<feature type="transmembrane region" description="Helical" evidence="8">
    <location>
        <begin position="532"/>
        <end position="550"/>
    </location>
</feature>
<dbReference type="Proteomes" id="UP000001953">
    <property type="component" value="Chromosome"/>
</dbReference>
<organism evidence="9 10">
    <name type="scientific">Nitrobacter hamburgensis (strain DSM 10229 / NCIMB 13809 / X14)</name>
    <dbReference type="NCBI Taxonomy" id="323097"/>
    <lineage>
        <taxon>Bacteria</taxon>
        <taxon>Pseudomonadati</taxon>
        <taxon>Pseudomonadota</taxon>
        <taxon>Alphaproteobacteria</taxon>
        <taxon>Hyphomicrobiales</taxon>
        <taxon>Nitrobacteraceae</taxon>
        <taxon>Nitrobacter</taxon>
    </lineage>
</organism>
<evidence type="ECO:0000313" key="9">
    <source>
        <dbReference type="EMBL" id="ABE62331.1"/>
    </source>
</evidence>
<dbReference type="PANTHER" id="PTHR32063">
    <property type="match status" value="1"/>
</dbReference>
<dbReference type="SUPFAM" id="SSF82714">
    <property type="entry name" value="Multidrug efflux transporter AcrB TolC docking domain, DN and DC subdomains"/>
    <property type="match status" value="2"/>
</dbReference>
<dbReference type="PANTHER" id="PTHR32063:SF30">
    <property type="entry name" value="ACRB_ACRD_ACRF FAMILY PROTEIN"/>
    <property type="match status" value="1"/>
</dbReference>
<dbReference type="HOGENOM" id="CLU_002755_1_2_5"/>
<feature type="transmembrane region" description="Helical" evidence="8">
    <location>
        <begin position="989"/>
        <end position="1015"/>
    </location>
</feature>
<comment type="subcellular location">
    <subcellularLocation>
        <location evidence="1">Cell inner membrane</location>
        <topology evidence="1">Multi-pass membrane protein</topology>
    </subcellularLocation>
</comment>
<dbReference type="AlphaFoldDB" id="Q1QN66"/>
<evidence type="ECO:0000256" key="7">
    <source>
        <dbReference type="ARBA" id="ARBA00023136"/>
    </source>
</evidence>
<dbReference type="Gene3D" id="3.30.70.1320">
    <property type="entry name" value="Multidrug efflux transporter AcrB pore domain like"/>
    <property type="match status" value="1"/>
</dbReference>
<evidence type="ECO:0000256" key="2">
    <source>
        <dbReference type="ARBA" id="ARBA00022448"/>
    </source>
</evidence>
<dbReference type="NCBIfam" id="NF033617">
    <property type="entry name" value="RND_permease_2"/>
    <property type="match status" value="1"/>
</dbReference>
<dbReference type="SUPFAM" id="SSF82866">
    <property type="entry name" value="Multidrug efflux transporter AcrB transmembrane domain"/>
    <property type="match status" value="2"/>
</dbReference>
<dbReference type="Gene3D" id="3.30.70.1440">
    <property type="entry name" value="Multidrug efflux transporter AcrB pore domain"/>
    <property type="match status" value="1"/>
</dbReference>
<evidence type="ECO:0000313" key="10">
    <source>
        <dbReference type="Proteomes" id="UP000001953"/>
    </source>
</evidence>
<feature type="transmembrane region" description="Helical" evidence="8">
    <location>
        <begin position="465"/>
        <end position="483"/>
    </location>
</feature>
<dbReference type="InterPro" id="IPR027463">
    <property type="entry name" value="AcrB_DN_DC_subdom"/>
</dbReference>